<evidence type="ECO:0000256" key="8">
    <source>
        <dbReference type="ARBA" id="ARBA00022776"/>
    </source>
</evidence>
<feature type="compositionally biased region" description="Basic and acidic residues" evidence="11">
    <location>
        <begin position="249"/>
        <end position="265"/>
    </location>
</feature>
<dbReference type="AlphaFoldDB" id="A0A8H7GVI7"/>
<comment type="subcellular location">
    <subcellularLocation>
        <location evidence="1">Chromosome</location>
    </subcellularLocation>
    <subcellularLocation>
        <location evidence="2">Cytoplasm</location>
    </subcellularLocation>
</comment>
<dbReference type="Pfam" id="PF05786">
    <property type="entry name" value="Cnd2"/>
    <property type="match status" value="1"/>
</dbReference>
<accession>A0A8H7GVI7</accession>
<dbReference type="GO" id="GO:0005737">
    <property type="term" value="C:cytoplasm"/>
    <property type="evidence" value="ECO:0007669"/>
    <property type="project" value="UniProtKB-SubCell"/>
</dbReference>
<keyword evidence="9" id="KW-0226">DNA condensation</keyword>
<dbReference type="OrthoDB" id="362021at2759"/>
<proteinExistence type="inferred from homology"/>
<keyword evidence="6" id="KW-0963">Cytoplasm</keyword>
<feature type="region of interest" description="Disordered" evidence="11">
    <location>
        <begin position="24"/>
        <end position="49"/>
    </location>
</feature>
<reference evidence="12" key="1">
    <citation type="submission" date="2020-10" db="EMBL/GenBank/DDBJ databases">
        <title>The Whole-Genome Sequence of Metschnikowia persimmonesis, a Novel Endophytic Yeast Species Isolated from Medicinal Plant Diospyros kaki Thumb.</title>
        <authorList>
            <person name="Rahmat E."/>
            <person name="Kang Y."/>
        </authorList>
    </citation>
    <scope>NUCLEOTIDE SEQUENCE</scope>
    <source>
        <strain evidence="12">KIOM G15050</strain>
    </source>
</reference>
<gene>
    <name evidence="12" type="ORF">HF325_002371</name>
</gene>
<dbReference type="PANTHER" id="PTHR13108">
    <property type="entry name" value="CONDENSIN COMPLEX SUBUNIT 2"/>
    <property type="match status" value="1"/>
</dbReference>
<evidence type="ECO:0000256" key="1">
    <source>
        <dbReference type="ARBA" id="ARBA00004286"/>
    </source>
</evidence>
<dbReference type="Proteomes" id="UP000649328">
    <property type="component" value="Unassembled WGS sequence"/>
</dbReference>
<evidence type="ECO:0000256" key="10">
    <source>
        <dbReference type="ARBA" id="ARBA00023306"/>
    </source>
</evidence>
<keyword evidence="5" id="KW-0158">Chromosome</keyword>
<evidence type="ECO:0000313" key="12">
    <source>
        <dbReference type="EMBL" id="KAF8003126.1"/>
    </source>
</evidence>
<evidence type="ECO:0000313" key="13">
    <source>
        <dbReference type="Proteomes" id="UP000649328"/>
    </source>
</evidence>
<feature type="compositionally biased region" description="Polar residues" evidence="11">
    <location>
        <begin position="31"/>
        <end position="43"/>
    </location>
</feature>
<evidence type="ECO:0000256" key="4">
    <source>
        <dbReference type="ARBA" id="ARBA00016065"/>
    </source>
</evidence>
<dbReference type="GO" id="GO:0051301">
    <property type="term" value="P:cell division"/>
    <property type="evidence" value="ECO:0007669"/>
    <property type="project" value="UniProtKB-KW"/>
</dbReference>
<protein>
    <recommendedName>
        <fullName evidence="4">Condensin complex subunit 2</fullName>
    </recommendedName>
</protein>
<name>A0A8H7GVI7_9ASCO</name>
<comment type="caution">
    <text evidence="12">The sequence shown here is derived from an EMBL/GenBank/DDBJ whole genome shotgun (WGS) entry which is preliminary data.</text>
</comment>
<evidence type="ECO:0000256" key="3">
    <source>
        <dbReference type="ARBA" id="ARBA00009471"/>
    </source>
</evidence>
<keyword evidence="8" id="KW-0498">Mitosis</keyword>
<dbReference type="GO" id="GO:0000796">
    <property type="term" value="C:condensin complex"/>
    <property type="evidence" value="ECO:0007669"/>
    <property type="project" value="InterPro"/>
</dbReference>
<feature type="region of interest" description="Disordered" evidence="11">
    <location>
        <begin position="242"/>
        <end position="265"/>
    </location>
</feature>
<sequence length="320" mass="36979">MAYFDERMKTNWRGPEHWRVTALKKSKSIGPVQNSQAPAASEQQPKRAKKEQVIIDFFTEDDDDVIEDMFRKSKNQFQILKRPEERRSSDMHILPEDIQFNSQKLVTLFLKPSKTILTFTKKARALEPSLVDGGNAYTDEQYFAEKYEERERDIAEEERQEKLALSFHQAEMEDCDNDNYGGIDFNDVLDAGDGPILEDLAESKEDLNSQARPEYVNYSRVAKRVDIKLLKDNLWKSIKVEDEESNGMDEPRQESPEANEDAKQKSFKDVVDVIGTMYRSEEKKDLSTSFCFICLLHLANEHGLSFEPTASYDNMIISGF</sequence>
<dbReference type="InterPro" id="IPR022816">
    <property type="entry name" value="Condensin_barren_su2"/>
</dbReference>
<evidence type="ECO:0000256" key="2">
    <source>
        <dbReference type="ARBA" id="ARBA00004496"/>
    </source>
</evidence>
<evidence type="ECO:0000256" key="5">
    <source>
        <dbReference type="ARBA" id="ARBA00022454"/>
    </source>
</evidence>
<dbReference type="EMBL" id="JACBPP010000003">
    <property type="protein sequence ID" value="KAF8003126.1"/>
    <property type="molecule type" value="Genomic_DNA"/>
</dbReference>
<keyword evidence="10" id="KW-0131">Cell cycle</keyword>
<dbReference type="PANTHER" id="PTHR13108:SF9">
    <property type="entry name" value="CONDENSIN COMPLEX SUBUNIT 2"/>
    <property type="match status" value="1"/>
</dbReference>
<comment type="similarity">
    <text evidence="3">Belongs to the CND2 (condensin subunit 2) family.</text>
</comment>
<evidence type="ECO:0000256" key="9">
    <source>
        <dbReference type="ARBA" id="ARBA00023067"/>
    </source>
</evidence>
<evidence type="ECO:0000256" key="6">
    <source>
        <dbReference type="ARBA" id="ARBA00022490"/>
    </source>
</evidence>
<dbReference type="GO" id="GO:0007076">
    <property type="term" value="P:mitotic chromosome condensation"/>
    <property type="evidence" value="ECO:0007669"/>
    <property type="project" value="InterPro"/>
</dbReference>
<keyword evidence="7" id="KW-0132">Cell division</keyword>
<evidence type="ECO:0000256" key="7">
    <source>
        <dbReference type="ARBA" id="ARBA00022618"/>
    </source>
</evidence>
<evidence type="ECO:0000256" key="11">
    <source>
        <dbReference type="SAM" id="MobiDB-lite"/>
    </source>
</evidence>
<dbReference type="GO" id="GO:0003682">
    <property type="term" value="F:chromatin binding"/>
    <property type="evidence" value="ECO:0007669"/>
    <property type="project" value="TreeGrafter"/>
</dbReference>
<keyword evidence="13" id="KW-1185">Reference proteome</keyword>
<organism evidence="12 13">
    <name type="scientific">Metschnikowia pulcherrima</name>
    <dbReference type="NCBI Taxonomy" id="27326"/>
    <lineage>
        <taxon>Eukaryota</taxon>
        <taxon>Fungi</taxon>
        <taxon>Dikarya</taxon>
        <taxon>Ascomycota</taxon>
        <taxon>Saccharomycotina</taxon>
        <taxon>Pichiomycetes</taxon>
        <taxon>Metschnikowiaceae</taxon>
        <taxon>Metschnikowia</taxon>
    </lineage>
</organism>